<proteinExistence type="predicted"/>
<dbReference type="EMBL" id="JABBHF010000003">
    <property type="protein sequence ID" value="NMH86922.1"/>
    <property type="molecule type" value="Genomic_DNA"/>
</dbReference>
<reference evidence="3 4" key="1">
    <citation type="submission" date="2020-04" db="EMBL/GenBank/DDBJ databases">
        <title>A Flavivirga sp. nov.</title>
        <authorList>
            <person name="Sun X."/>
        </authorList>
    </citation>
    <scope>NUCLEOTIDE SEQUENCE [LARGE SCALE GENOMIC DNA]</scope>
    <source>
        <strain evidence="3 4">Y03</strain>
    </source>
</reference>
<keyword evidence="4" id="KW-1185">Reference proteome</keyword>
<feature type="modified residue" description="Phosphohistidine" evidence="1">
    <location>
        <position position="60"/>
    </location>
</feature>
<comment type="caution">
    <text evidence="3">The sequence shown here is derived from an EMBL/GenBank/DDBJ whole genome shotgun (WGS) entry which is preliminary data.</text>
</comment>
<sequence length="133" mass="15390">MIESNYRYINLELLRENTFDDASIMMEIMELFLEIIDEYAEALTSQVPAKKWESLFQATHKIKPNINMFGVSKLKSNILQLESNFKNEQNLETTVLLVSDCLTILKEVKREIQTELRAIDNNISNTNQVSISS</sequence>
<dbReference type="InterPro" id="IPR036641">
    <property type="entry name" value="HPT_dom_sf"/>
</dbReference>
<dbReference type="Proteomes" id="UP000746690">
    <property type="component" value="Unassembled WGS sequence"/>
</dbReference>
<dbReference type="PROSITE" id="PS50894">
    <property type="entry name" value="HPT"/>
    <property type="match status" value="1"/>
</dbReference>
<dbReference type="RefSeq" id="WP_169670977.1">
    <property type="nucleotide sequence ID" value="NZ_JABBHF010000003.1"/>
</dbReference>
<accession>A0ABX1RTP4</accession>
<protein>
    <recommendedName>
        <fullName evidence="2">HPt domain-containing protein</fullName>
    </recommendedName>
</protein>
<keyword evidence="1" id="KW-0597">Phosphoprotein</keyword>
<feature type="domain" description="HPt" evidence="2">
    <location>
        <begin position="21"/>
        <end position="119"/>
    </location>
</feature>
<evidence type="ECO:0000313" key="3">
    <source>
        <dbReference type="EMBL" id="NMH86922.1"/>
    </source>
</evidence>
<gene>
    <name evidence="3" type="ORF">HHX25_05355</name>
</gene>
<dbReference type="Pfam" id="PF01627">
    <property type="entry name" value="Hpt"/>
    <property type="match status" value="1"/>
</dbReference>
<evidence type="ECO:0000259" key="2">
    <source>
        <dbReference type="PROSITE" id="PS50894"/>
    </source>
</evidence>
<organism evidence="3 4">
    <name type="scientific">Flavivirga algicola</name>
    <dbReference type="NCBI Taxonomy" id="2729136"/>
    <lineage>
        <taxon>Bacteria</taxon>
        <taxon>Pseudomonadati</taxon>
        <taxon>Bacteroidota</taxon>
        <taxon>Flavobacteriia</taxon>
        <taxon>Flavobacteriales</taxon>
        <taxon>Flavobacteriaceae</taxon>
        <taxon>Flavivirga</taxon>
    </lineage>
</organism>
<name>A0ABX1RTP4_9FLAO</name>
<dbReference type="SUPFAM" id="SSF47226">
    <property type="entry name" value="Histidine-containing phosphotransfer domain, HPT domain"/>
    <property type="match status" value="1"/>
</dbReference>
<dbReference type="Gene3D" id="1.20.120.160">
    <property type="entry name" value="HPT domain"/>
    <property type="match status" value="1"/>
</dbReference>
<evidence type="ECO:0000313" key="4">
    <source>
        <dbReference type="Proteomes" id="UP000746690"/>
    </source>
</evidence>
<dbReference type="InterPro" id="IPR008207">
    <property type="entry name" value="Sig_transdc_His_kin_Hpt_dom"/>
</dbReference>
<evidence type="ECO:0000256" key="1">
    <source>
        <dbReference type="PROSITE-ProRule" id="PRU00110"/>
    </source>
</evidence>